<feature type="transmembrane region" description="Helical" evidence="1">
    <location>
        <begin position="627"/>
        <end position="648"/>
    </location>
</feature>
<keyword evidence="4" id="KW-1185">Reference proteome</keyword>
<sequence length="709" mass="79442">MSVANYPFRDINIIASASHYTFRSPSSPNAPALVVARPSGAMQMTHSPNTMGGKRVTSIAGILGIVHLRLDKYIVTITKAVPVGRIRGQAVYKIESTEFLPLQERVLHDPDEDTYLELLTTHLRTGPIYFSYSFDLTNSLQRQSNADPSLPLWQRADDRFFWNKHLQSDLISLRNSYQAVDPYILPVFFGYLNITTTAIKSTSLTFVLITRRSRHRAGTRYFTRGVDESGNVANFNETEQAIVIGDSTGGLAGYDSSSVSSGSEQQVQVFSYVQTRGSVPVYWSEVINLRRVPELKVRSVDLALNAAKRHFDEQIKLYGDNYLINLVNQSGREELVKAAYENAVKELVSSPTESKEGSELTPERFHTIEPTRANKLMDRLHYIYFDFHHECRGMKWHKAQALLDNLGDGLYDQGYYHSVEGNAITSNSIIMKRQSSVMRTNCMDCLDRTNVVQSMLARWTLNRQLMDVGILDKGENTADFENFEVMFRNAWADNADVVSRAYSGTGALKTDLTRTGNRTNAGALADGVNSLTRYIYNNFADGPRQDAYDLFLGNYTPSTSPSSLLFVDRRPIIIQSVPYILMGALFLNFATLFFPDLNASPRPAPATSGDGNVDITSKSGARFSTKLLLFSWTVIAGLAALFMFKYALLYVNWPKLSPPGFAIEGYNDALNRAKKDPLFGKWIGKQSGHERGTSSIRLVHLEEGKKRIE</sequence>
<dbReference type="PANTHER" id="PTHR45662">
    <property type="entry name" value="PHOSPHATIDYLINOSITIDE PHOSPHATASE SAC1"/>
    <property type="match status" value="1"/>
</dbReference>
<accession>A0A292PKR5</accession>
<organism evidence="3 4">
    <name type="scientific">Tuber aestivum</name>
    <name type="common">summer truffle</name>
    <dbReference type="NCBI Taxonomy" id="59557"/>
    <lineage>
        <taxon>Eukaryota</taxon>
        <taxon>Fungi</taxon>
        <taxon>Dikarya</taxon>
        <taxon>Ascomycota</taxon>
        <taxon>Pezizomycotina</taxon>
        <taxon>Pezizomycetes</taxon>
        <taxon>Pezizales</taxon>
        <taxon>Tuberaceae</taxon>
        <taxon>Tuber</taxon>
    </lineage>
</organism>
<dbReference type="PANTHER" id="PTHR45662:SF2">
    <property type="entry name" value="PHOSPHATIDYLINOSITOL-3-PHOSPHATASE SAC1"/>
    <property type="match status" value="1"/>
</dbReference>
<evidence type="ECO:0000313" key="4">
    <source>
        <dbReference type="Proteomes" id="UP001412239"/>
    </source>
</evidence>
<protein>
    <recommendedName>
        <fullName evidence="2">SAC domain-containing protein</fullName>
    </recommendedName>
</protein>
<dbReference type="GO" id="GO:0046856">
    <property type="term" value="P:phosphatidylinositol dephosphorylation"/>
    <property type="evidence" value="ECO:0007669"/>
    <property type="project" value="TreeGrafter"/>
</dbReference>
<keyword evidence="1" id="KW-0472">Membrane</keyword>
<evidence type="ECO:0000256" key="1">
    <source>
        <dbReference type="SAM" id="Phobius"/>
    </source>
</evidence>
<feature type="domain" description="SAC" evidence="2">
    <location>
        <begin position="119"/>
        <end position="504"/>
    </location>
</feature>
<dbReference type="InterPro" id="IPR002013">
    <property type="entry name" value="SAC_dom"/>
</dbReference>
<feature type="transmembrane region" description="Helical" evidence="1">
    <location>
        <begin position="572"/>
        <end position="594"/>
    </location>
</feature>
<dbReference type="PROSITE" id="PS50275">
    <property type="entry name" value="SAC"/>
    <property type="match status" value="1"/>
</dbReference>
<keyword evidence="1" id="KW-1133">Transmembrane helix</keyword>
<dbReference type="EMBL" id="LN891253">
    <property type="protein sequence ID" value="CUS07087.1"/>
    <property type="molecule type" value="Genomic_DNA"/>
</dbReference>
<dbReference type="GO" id="GO:0005783">
    <property type="term" value="C:endoplasmic reticulum"/>
    <property type="evidence" value="ECO:0007669"/>
    <property type="project" value="TreeGrafter"/>
</dbReference>
<dbReference type="AlphaFoldDB" id="A0A292PKR5"/>
<dbReference type="Proteomes" id="UP001412239">
    <property type="component" value="Unassembled WGS sequence"/>
</dbReference>
<gene>
    <name evidence="3" type="ORF">GSTUAT00008837001</name>
</gene>
<keyword evidence="1" id="KW-0812">Transmembrane</keyword>
<evidence type="ECO:0000313" key="3">
    <source>
        <dbReference type="EMBL" id="CUS07087.1"/>
    </source>
</evidence>
<reference evidence="3" key="1">
    <citation type="submission" date="2015-10" db="EMBL/GenBank/DDBJ databases">
        <authorList>
            <person name="Regsiter A."/>
            <person name="william w."/>
        </authorList>
    </citation>
    <scope>NUCLEOTIDE SEQUENCE</scope>
    <source>
        <strain evidence="3">Montdore</strain>
    </source>
</reference>
<dbReference type="GO" id="GO:0043812">
    <property type="term" value="F:phosphatidylinositol-4-phosphate phosphatase activity"/>
    <property type="evidence" value="ECO:0007669"/>
    <property type="project" value="TreeGrafter"/>
</dbReference>
<name>A0A292PKR5_9PEZI</name>
<proteinExistence type="predicted"/>
<dbReference type="Pfam" id="PF02383">
    <property type="entry name" value="Syja_N"/>
    <property type="match status" value="1"/>
</dbReference>
<evidence type="ECO:0000259" key="2">
    <source>
        <dbReference type="PROSITE" id="PS50275"/>
    </source>
</evidence>